<keyword evidence="1" id="KW-0677">Repeat</keyword>
<dbReference type="Pfam" id="PF13414">
    <property type="entry name" value="TPR_11"/>
    <property type="match status" value="1"/>
</dbReference>
<feature type="region of interest" description="Disordered" evidence="4">
    <location>
        <begin position="346"/>
        <end position="375"/>
    </location>
</feature>
<comment type="caution">
    <text evidence="6">The sequence shown here is derived from an EMBL/GenBank/DDBJ whole genome shotgun (WGS) entry which is preliminary data.</text>
</comment>
<dbReference type="PANTHER" id="PTHR44943">
    <property type="entry name" value="CELLULOSE SYNTHASE OPERON PROTEIN C"/>
    <property type="match status" value="1"/>
</dbReference>
<keyword evidence="5" id="KW-1133">Transmembrane helix</keyword>
<feature type="transmembrane region" description="Helical" evidence="5">
    <location>
        <begin position="20"/>
        <end position="44"/>
    </location>
</feature>
<dbReference type="PROSITE" id="PS50005">
    <property type="entry name" value="TPR"/>
    <property type="match status" value="1"/>
</dbReference>
<organism evidence="6 7">
    <name type="scientific">Candidatus Woesebacteria bacterium CG22_combo_CG10-13_8_21_14_all_39_10</name>
    <dbReference type="NCBI Taxonomy" id="1975059"/>
    <lineage>
        <taxon>Bacteria</taxon>
        <taxon>Candidatus Woeseibacteriota</taxon>
    </lineage>
</organism>
<name>A0A2H0BJ66_9BACT</name>
<dbReference type="EMBL" id="PCSW01000050">
    <property type="protein sequence ID" value="PIP57707.1"/>
    <property type="molecule type" value="Genomic_DNA"/>
</dbReference>
<sequence>SFNRSSFWANSFTSSRNFYLTAATEVGLIAILAFFILLLSVYKYDIKTRLTSAETWPLIVLFILAFIFPVTFFGITLLFILLAIGSNSEEKTFNVNFLARGENSASNISSRIPSFIVALPVIASVIALSYFGYRYSLAEYRFKEALDAVGNNNAQTAVDKMVAAINLNPRVDRYRLSYSQLNLAIAQNLATKKDLTDDDKNAISQLIQIAIQEGKATVALNPTRSGNWALLAGIYRSVMSFAQGADQFTIQTYSQAVALEPVNPNLRIALGGIYYALGRYDEAIDAFKLAVLAKPDLANAHYNLAITYREKNEVKKATEEINIVLTLVGKDTADYETAIKELKNLESLTPPSEAPTPVIKPPLELPEEATPPASL</sequence>
<accession>A0A2H0BJ66</accession>
<dbReference type="Proteomes" id="UP000229847">
    <property type="component" value="Unassembled WGS sequence"/>
</dbReference>
<dbReference type="Gene3D" id="1.25.40.10">
    <property type="entry name" value="Tetratricopeptide repeat domain"/>
    <property type="match status" value="1"/>
</dbReference>
<evidence type="ECO:0000256" key="3">
    <source>
        <dbReference type="PROSITE-ProRule" id="PRU00339"/>
    </source>
</evidence>
<evidence type="ECO:0000313" key="6">
    <source>
        <dbReference type="EMBL" id="PIP57707.1"/>
    </source>
</evidence>
<dbReference type="AlphaFoldDB" id="A0A2H0BJ66"/>
<evidence type="ECO:0000313" key="7">
    <source>
        <dbReference type="Proteomes" id="UP000229847"/>
    </source>
</evidence>
<keyword evidence="2 3" id="KW-0802">TPR repeat</keyword>
<dbReference type="InterPro" id="IPR019734">
    <property type="entry name" value="TPR_rpt"/>
</dbReference>
<evidence type="ECO:0000256" key="5">
    <source>
        <dbReference type="SAM" id="Phobius"/>
    </source>
</evidence>
<dbReference type="InterPro" id="IPR011990">
    <property type="entry name" value="TPR-like_helical_dom_sf"/>
</dbReference>
<keyword evidence="5" id="KW-0812">Transmembrane</keyword>
<evidence type="ECO:0000256" key="1">
    <source>
        <dbReference type="ARBA" id="ARBA00022737"/>
    </source>
</evidence>
<protein>
    <submittedName>
        <fullName evidence="6">Uncharacterized protein</fullName>
    </submittedName>
</protein>
<feature type="non-terminal residue" evidence="6">
    <location>
        <position position="1"/>
    </location>
</feature>
<reference evidence="6 7" key="1">
    <citation type="submission" date="2017-09" db="EMBL/GenBank/DDBJ databases">
        <title>Depth-based differentiation of microbial function through sediment-hosted aquifers and enrichment of novel symbionts in the deep terrestrial subsurface.</title>
        <authorList>
            <person name="Probst A.J."/>
            <person name="Ladd B."/>
            <person name="Jarett J.K."/>
            <person name="Geller-Mcgrath D.E."/>
            <person name="Sieber C.M."/>
            <person name="Emerson J.B."/>
            <person name="Anantharaman K."/>
            <person name="Thomas B.C."/>
            <person name="Malmstrom R."/>
            <person name="Stieglmeier M."/>
            <person name="Klingl A."/>
            <person name="Woyke T."/>
            <person name="Ryan C.M."/>
            <person name="Banfield J.F."/>
        </authorList>
    </citation>
    <scope>NUCLEOTIDE SEQUENCE [LARGE SCALE GENOMIC DNA]</scope>
    <source>
        <strain evidence="6">CG22_combo_CG10-13_8_21_14_all_39_10</strain>
    </source>
</reference>
<evidence type="ECO:0000256" key="4">
    <source>
        <dbReference type="SAM" id="MobiDB-lite"/>
    </source>
</evidence>
<gene>
    <name evidence="6" type="ORF">COX03_01665</name>
</gene>
<feature type="transmembrane region" description="Helical" evidence="5">
    <location>
        <begin position="112"/>
        <end position="133"/>
    </location>
</feature>
<keyword evidence="5" id="KW-0472">Membrane</keyword>
<evidence type="ECO:0000256" key="2">
    <source>
        <dbReference type="ARBA" id="ARBA00022803"/>
    </source>
</evidence>
<feature type="transmembrane region" description="Helical" evidence="5">
    <location>
        <begin position="56"/>
        <end position="84"/>
    </location>
</feature>
<dbReference type="SUPFAM" id="SSF48452">
    <property type="entry name" value="TPR-like"/>
    <property type="match status" value="1"/>
</dbReference>
<dbReference type="SMART" id="SM00028">
    <property type="entry name" value="TPR"/>
    <property type="match status" value="2"/>
</dbReference>
<dbReference type="PANTHER" id="PTHR44943:SF8">
    <property type="entry name" value="TPR REPEAT-CONTAINING PROTEIN MJ0263"/>
    <property type="match status" value="1"/>
</dbReference>
<feature type="repeat" description="TPR" evidence="3">
    <location>
        <begin position="264"/>
        <end position="297"/>
    </location>
</feature>
<proteinExistence type="predicted"/>
<feature type="compositionally biased region" description="Pro residues" evidence="4">
    <location>
        <begin position="352"/>
        <end position="364"/>
    </location>
</feature>
<dbReference type="InterPro" id="IPR051685">
    <property type="entry name" value="Ycf3/AcsC/BcsC/TPR_MFPF"/>
</dbReference>